<reference evidence="7" key="1">
    <citation type="journal article" date="2018" name="Nat. Microbiol.">
        <title>Leveraging single-cell genomics to expand the fungal tree of life.</title>
        <authorList>
            <person name="Ahrendt S.R."/>
            <person name="Quandt C.A."/>
            <person name="Ciobanu D."/>
            <person name="Clum A."/>
            <person name="Salamov A."/>
            <person name="Andreopoulos B."/>
            <person name="Cheng J.F."/>
            <person name="Woyke T."/>
            <person name="Pelin A."/>
            <person name="Henrissat B."/>
            <person name="Reynolds N.K."/>
            <person name="Benny G.L."/>
            <person name="Smith M.E."/>
            <person name="James T.Y."/>
            <person name="Grigoriev I.V."/>
        </authorList>
    </citation>
    <scope>NUCLEOTIDE SEQUENCE [LARGE SCALE GENOMIC DNA]</scope>
</reference>
<proteinExistence type="predicted"/>
<dbReference type="InterPro" id="IPR015915">
    <property type="entry name" value="Kelch-typ_b-propeller"/>
</dbReference>
<evidence type="ECO:0000313" key="7">
    <source>
        <dbReference type="Proteomes" id="UP000269721"/>
    </source>
</evidence>
<organism evidence="6 7">
    <name type="scientific">Blyttiomyces helicus</name>
    <dbReference type="NCBI Taxonomy" id="388810"/>
    <lineage>
        <taxon>Eukaryota</taxon>
        <taxon>Fungi</taxon>
        <taxon>Fungi incertae sedis</taxon>
        <taxon>Chytridiomycota</taxon>
        <taxon>Chytridiomycota incertae sedis</taxon>
        <taxon>Chytridiomycetes</taxon>
        <taxon>Chytridiomycetes incertae sedis</taxon>
        <taxon>Blyttiomyces</taxon>
    </lineage>
</organism>
<evidence type="ECO:0008006" key="8">
    <source>
        <dbReference type="Google" id="ProtNLM"/>
    </source>
</evidence>
<feature type="compositionally biased region" description="Low complexity" evidence="3">
    <location>
        <begin position="362"/>
        <end position="387"/>
    </location>
</feature>
<protein>
    <recommendedName>
        <fullName evidence="8">Galactose oxidase</fullName>
    </recommendedName>
</protein>
<feature type="signal peptide" evidence="5">
    <location>
        <begin position="1"/>
        <end position="20"/>
    </location>
</feature>
<evidence type="ECO:0000256" key="4">
    <source>
        <dbReference type="SAM" id="Phobius"/>
    </source>
</evidence>
<keyword evidence="4" id="KW-0472">Membrane</keyword>
<dbReference type="Pfam" id="PF24681">
    <property type="entry name" value="Kelch_KLHDC2_KLHL20_DRC7"/>
    <property type="match status" value="1"/>
</dbReference>
<sequence length="534" mass="55517">MRLDRASRLVLPFLITAAWSQEPTPVARQGANLATGPNGLVLLGGKPETQNLESAPILPLWQALSSAVVTCSFANQTVSVVNTPNFNNLLATDGQACAQSGSQLFCNGGQYDWSSAGGLNNKSTGETSVNSALAVFDLSALSWDPNPVNLTTIPKLAYHSMTLLGETAYIFGGSDQNSVFYNSVYSFPINGSASPIQVQPQGTLLGPGPRYSHCGAAVGSQEILVYGGYGGASQSSLKTYNDTYLFNPTASAWSSYPTDPGMGGRTGTACTSVNSNVYLFGGVGPSNNDHNDLWMFDGVAKIWKEVNVSGNPPSIRSYASMTSVGSSWLVVTGGEHAGVSDDSNFYFFNLATSKWYTQTVGSSLNGSLPTPSPSPSSTHAPASPTLSGPSTGFPNPSSNSSSSSSSSVSAGAVAGGVVGGVVVVLAVASFVWRWRGAAARKSAAAHIEHTAQATAPAAQPDATVYRAETVGGELPPAYDGTFSGSNRAESIPKVEHDKTKVYRGLCTFSPSNADEIPVKLGDEILIMYVVRGRG</sequence>
<dbReference type="OrthoDB" id="432528at2759"/>
<evidence type="ECO:0000256" key="1">
    <source>
        <dbReference type="ARBA" id="ARBA00022441"/>
    </source>
</evidence>
<name>A0A4P9W6M4_9FUNG</name>
<dbReference type="SUPFAM" id="SSF117281">
    <property type="entry name" value="Kelch motif"/>
    <property type="match status" value="1"/>
</dbReference>
<keyword evidence="1" id="KW-0880">Kelch repeat</keyword>
<gene>
    <name evidence="6" type="ORF">BDK51DRAFT_53269</name>
</gene>
<evidence type="ECO:0000256" key="5">
    <source>
        <dbReference type="SAM" id="SignalP"/>
    </source>
</evidence>
<feature type="compositionally biased region" description="Low complexity" evidence="3">
    <location>
        <begin position="397"/>
        <end position="406"/>
    </location>
</feature>
<dbReference type="Proteomes" id="UP000269721">
    <property type="component" value="Unassembled WGS sequence"/>
</dbReference>
<dbReference type="PANTHER" id="PTHR46093">
    <property type="entry name" value="ACYL-COA-BINDING DOMAIN-CONTAINING PROTEIN 5"/>
    <property type="match status" value="1"/>
</dbReference>
<dbReference type="EMBL" id="KZ997738">
    <property type="protein sequence ID" value="RKO87023.1"/>
    <property type="molecule type" value="Genomic_DNA"/>
</dbReference>
<dbReference type="PANTHER" id="PTHR46093:SF18">
    <property type="entry name" value="FIBRONECTIN TYPE-III DOMAIN-CONTAINING PROTEIN"/>
    <property type="match status" value="1"/>
</dbReference>
<keyword evidence="2" id="KW-0677">Repeat</keyword>
<feature type="region of interest" description="Disordered" evidence="3">
    <location>
        <begin position="362"/>
        <end position="406"/>
    </location>
</feature>
<keyword evidence="5" id="KW-0732">Signal</keyword>
<keyword evidence="4" id="KW-0812">Transmembrane</keyword>
<feature type="transmembrane region" description="Helical" evidence="4">
    <location>
        <begin position="408"/>
        <end position="432"/>
    </location>
</feature>
<feature type="chain" id="PRO_5020503136" description="Galactose oxidase" evidence="5">
    <location>
        <begin position="21"/>
        <end position="534"/>
    </location>
</feature>
<accession>A0A4P9W6M4</accession>
<evidence type="ECO:0000313" key="6">
    <source>
        <dbReference type="EMBL" id="RKO87023.1"/>
    </source>
</evidence>
<keyword evidence="7" id="KW-1185">Reference proteome</keyword>
<dbReference type="Gene3D" id="2.120.10.80">
    <property type="entry name" value="Kelch-type beta propeller"/>
    <property type="match status" value="2"/>
</dbReference>
<dbReference type="AlphaFoldDB" id="A0A4P9W6M4"/>
<keyword evidence="4" id="KW-1133">Transmembrane helix</keyword>
<evidence type="ECO:0000256" key="2">
    <source>
        <dbReference type="ARBA" id="ARBA00022737"/>
    </source>
</evidence>
<evidence type="ECO:0000256" key="3">
    <source>
        <dbReference type="SAM" id="MobiDB-lite"/>
    </source>
</evidence>